<reference evidence="1 2" key="1">
    <citation type="submission" date="2019-06" db="EMBL/GenBank/DDBJ databases">
        <title>Sorghum-associated microbial communities from plants grown in Nebraska, USA.</title>
        <authorList>
            <person name="Schachtman D."/>
        </authorList>
    </citation>
    <scope>NUCLEOTIDE SEQUENCE [LARGE SCALE GENOMIC DNA]</scope>
    <source>
        <strain evidence="1 2">2482</strain>
    </source>
</reference>
<evidence type="ECO:0000313" key="2">
    <source>
        <dbReference type="Proteomes" id="UP000319671"/>
    </source>
</evidence>
<dbReference type="RefSeq" id="WP_144563152.1">
    <property type="nucleotide sequence ID" value="NZ_VIVN01000002.1"/>
</dbReference>
<keyword evidence="2" id="KW-1185">Reference proteome</keyword>
<proteinExistence type="predicted"/>
<protein>
    <submittedName>
        <fullName evidence="1">Uncharacterized protein</fullName>
    </submittedName>
</protein>
<organism evidence="1 2">
    <name type="scientific">Neobacillus bataviensis</name>
    <dbReference type="NCBI Taxonomy" id="220685"/>
    <lineage>
        <taxon>Bacteria</taxon>
        <taxon>Bacillati</taxon>
        <taxon>Bacillota</taxon>
        <taxon>Bacilli</taxon>
        <taxon>Bacillales</taxon>
        <taxon>Bacillaceae</taxon>
        <taxon>Neobacillus</taxon>
    </lineage>
</organism>
<sequence length="259" mass="28305">MAQTYFPFDSGQGADVKENQWSDMAQHWLETGVIKGKLNQLQVYADSTGMQVKVKSGQAWLKGHFFESDAEEVLPISTADATNSRIDRVIVRLDWTANTILLAILQGIPAVSPVAPALTQNTSRWEISLAQILVSANVSTIASGNVTDERFPTGFNTPTFFNGWVANSPSYPPRYWKDSAGMVHFRMWLKDGASGLNVVVMNFPDGYRPIVNDVYSGANDSTTNPNIIYHITTGGEMKFLKAFTAGASITLNGSFKAGN</sequence>
<dbReference type="EMBL" id="VIVN01000002">
    <property type="protein sequence ID" value="TWE06396.1"/>
    <property type="molecule type" value="Genomic_DNA"/>
</dbReference>
<comment type="caution">
    <text evidence="1">The sequence shown here is derived from an EMBL/GenBank/DDBJ whole genome shotgun (WGS) entry which is preliminary data.</text>
</comment>
<accession>A0A561DSR9</accession>
<dbReference type="Proteomes" id="UP000319671">
    <property type="component" value="Unassembled WGS sequence"/>
</dbReference>
<gene>
    <name evidence="1" type="ORF">FB550_102418</name>
</gene>
<dbReference type="AlphaFoldDB" id="A0A561DSR9"/>
<name>A0A561DSR9_9BACI</name>
<evidence type="ECO:0000313" key="1">
    <source>
        <dbReference type="EMBL" id="TWE06396.1"/>
    </source>
</evidence>